<dbReference type="PATRIC" id="fig|28229.3.peg.45"/>
<dbReference type="OrthoDB" id="3296006at2"/>
<comment type="caution">
    <text evidence="2">The sequence shown here is derived from an EMBL/GenBank/DDBJ whole genome shotgun (WGS) entry which is preliminary data.</text>
</comment>
<evidence type="ECO:0000313" key="2">
    <source>
        <dbReference type="EMBL" id="KGJ97304.1"/>
    </source>
</evidence>
<evidence type="ECO:0000256" key="1">
    <source>
        <dbReference type="SAM" id="SignalP"/>
    </source>
</evidence>
<dbReference type="SUPFAM" id="SSF53254">
    <property type="entry name" value="Phosphoglycerate mutase-like"/>
    <property type="match status" value="1"/>
</dbReference>
<reference evidence="2 3" key="1">
    <citation type="submission" date="2014-08" db="EMBL/GenBank/DDBJ databases">
        <title>Genomic and Phenotypic Diversity of Colwellia psychrerythraea strains from Disparate Marine Basins.</title>
        <authorList>
            <person name="Techtmann S.M."/>
            <person name="Stelling S.C."/>
            <person name="Utturkar S.M."/>
            <person name="Alshibli N."/>
            <person name="Harris A."/>
            <person name="Brown S.D."/>
            <person name="Hazen T.C."/>
        </authorList>
    </citation>
    <scope>NUCLEOTIDE SEQUENCE [LARGE SCALE GENOMIC DNA]</scope>
    <source>
        <strain evidence="2 3">GAB14E</strain>
    </source>
</reference>
<dbReference type="Pfam" id="PF00300">
    <property type="entry name" value="His_Phos_1"/>
    <property type="match status" value="1"/>
</dbReference>
<evidence type="ECO:0000313" key="3">
    <source>
        <dbReference type="Proteomes" id="UP000029868"/>
    </source>
</evidence>
<proteinExistence type="predicted"/>
<gene>
    <name evidence="2" type="ORF">GAB14E_0893</name>
</gene>
<organism evidence="2 3">
    <name type="scientific">Colwellia psychrerythraea</name>
    <name type="common">Vibrio psychroerythus</name>
    <dbReference type="NCBI Taxonomy" id="28229"/>
    <lineage>
        <taxon>Bacteria</taxon>
        <taxon>Pseudomonadati</taxon>
        <taxon>Pseudomonadota</taxon>
        <taxon>Gammaproteobacteria</taxon>
        <taxon>Alteromonadales</taxon>
        <taxon>Colwelliaceae</taxon>
        <taxon>Colwellia</taxon>
    </lineage>
</organism>
<dbReference type="EMBL" id="JQEC01000002">
    <property type="protein sequence ID" value="KGJ97304.1"/>
    <property type="molecule type" value="Genomic_DNA"/>
</dbReference>
<dbReference type="Gene3D" id="3.40.50.1240">
    <property type="entry name" value="Phosphoglycerate mutase-like"/>
    <property type="match status" value="1"/>
</dbReference>
<feature type="chain" id="PRO_5001949760" evidence="1">
    <location>
        <begin position="20"/>
        <end position="167"/>
    </location>
</feature>
<dbReference type="InterPro" id="IPR013078">
    <property type="entry name" value="His_Pase_superF_clade-1"/>
</dbReference>
<accession>A0A099L2V0</accession>
<feature type="signal peptide" evidence="1">
    <location>
        <begin position="1"/>
        <end position="19"/>
    </location>
</feature>
<dbReference type="AlphaFoldDB" id="A0A099L2V0"/>
<sequence>MKNFSLVIAIVLLFQPCLASDNFTLYLVRHAEKETENKNPALTQCGKERARQLAVLLSTANIKSIYSTSYQRTLSTAAPLSNKKNIAIKNYDPKQLEQLSLHLKQRKENALIVGHSNTTPQLTQLLSQQEVVNISEKEYQRLYQVQFIEGNTLLTQLKQPHSCSHNK</sequence>
<dbReference type="InterPro" id="IPR029033">
    <property type="entry name" value="His_PPase_superfam"/>
</dbReference>
<protein>
    <submittedName>
        <fullName evidence="2">Phosphoglycerate mutase</fullName>
    </submittedName>
</protein>
<name>A0A099L2V0_COLPS</name>
<dbReference type="Proteomes" id="UP000029868">
    <property type="component" value="Unassembled WGS sequence"/>
</dbReference>
<keyword evidence="1" id="KW-0732">Signal</keyword>
<dbReference type="CDD" id="cd07040">
    <property type="entry name" value="HP"/>
    <property type="match status" value="1"/>
</dbReference>